<gene>
    <name evidence="3" type="ORF">ERX46_06235</name>
</gene>
<dbReference type="RefSeq" id="WP_130092977.1">
    <property type="nucleotide sequence ID" value="NZ_SETE01000002.1"/>
</dbReference>
<dbReference type="Proteomes" id="UP000293952">
    <property type="component" value="Unassembled WGS sequence"/>
</dbReference>
<keyword evidence="1" id="KW-1133">Transmembrane helix</keyword>
<dbReference type="PANTHER" id="PTHR37461:SF1">
    <property type="entry name" value="ANTI-SIGMA-K FACTOR RSKA"/>
    <property type="match status" value="1"/>
</dbReference>
<keyword evidence="4" id="KW-1185">Reference proteome</keyword>
<dbReference type="GO" id="GO:0005886">
    <property type="term" value="C:plasma membrane"/>
    <property type="evidence" value="ECO:0007669"/>
    <property type="project" value="InterPro"/>
</dbReference>
<reference evidence="3 4" key="1">
    <citation type="submission" date="2019-02" db="EMBL/GenBank/DDBJ databases">
        <title>Genome sequence of the sea-ice species Brumimicrobium glaciale.</title>
        <authorList>
            <person name="Bowman J.P."/>
        </authorList>
    </citation>
    <scope>NUCLEOTIDE SEQUENCE [LARGE SCALE GENOMIC DNA]</scope>
    <source>
        <strain evidence="3 4">IC156</strain>
    </source>
</reference>
<feature type="domain" description="Anti-sigma K factor RskA C-terminal" evidence="2">
    <location>
        <begin position="165"/>
        <end position="267"/>
    </location>
</feature>
<feature type="transmembrane region" description="Helical" evidence="1">
    <location>
        <begin position="108"/>
        <end position="127"/>
    </location>
</feature>
<name>A0A4Q4KSF1_9FLAO</name>
<dbReference type="AlphaFoldDB" id="A0A4Q4KSF1"/>
<dbReference type="GO" id="GO:0006417">
    <property type="term" value="P:regulation of translation"/>
    <property type="evidence" value="ECO:0007669"/>
    <property type="project" value="TreeGrafter"/>
</dbReference>
<evidence type="ECO:0000313" key="3">
    <source>
        <dbReference type="EMBL" id="RYM34969.1"/>
    </source>
</evidence>
<protein>
    <submittedName>
        <fullName evidence="3">Anti-sigma factor</fullName>
    </submittedName>
</protein>
<keyword evidence="1" id="KW-0812">Transmembrane</keyword>
<sequence>MDVKNYISSGILERYVFGEVSSQEKQEVACLSKIYPEIQKELFAHQLGVEKMVSKYSVTPPQELKQQILLKVSNTSQDHSTTEDKDEKIISINRTNQKLESNKNIYKYLAAACSVGMILLLAGGFYLNNLNTDLKGTIAANDNKITDLEGDYNQMAATNESINQKFEIVTSASTSKILMKGTESQPTSLANVFVSEENENVYLQVGNLPGISENNDYQLWAIVDGKPESLGVFNTENKEELLEMKYFPKAQAYAVTLEPKGGSESPTMENMYVYGGV</sequence>
<dbReference type="OrthoDB" id="1420916at2"/>
<dbReference type="GO" id="GO:0016989">
    <property type="term" value="F:sigma factor antagonist activity"/>
    <property type="evidence" value="ECO:0007669"/>
    <property type="project" value="TreeGrafter"/>
</dbReference>
<dbReference type="EMBL" id="SETE01000002">
    <property type="protein sequence ID" value="RYM34969.1"/>
    <property type="molecule type" value="Genomic_DNA"/>
</dbReference>
<dbReference type="PANTHER" id="PTHR37461">
    <property type="entry name" value="ANTI-SIGMA-K FACTOR RSKA"/>
    <property type="match status" value="1"/>
</dbReference>
<dbReference type="InterPro" id="IPR018764">
    <property type="entry name" value="RskA_C"/>
</dbReference>
<dbReference type="Pfam" id="PF10099">
    <property type="entry name" value="RskA_C"/>
    <property type="match status" value="1"/>
</dbReference>
<dbReference type="InterPro" id="IPR051474">
    <property type="entry name" value="Anti-sigma-K/W_factor"/>
</dbReference>
<comment type="caution">
    <text evidence="3">The sequence shown here is derived from an EMBL/GenBank/DDBJ whole genome shotgun (WGS) entry which is preliminary data.</text>
</comment>
<evidence type="ECO:0000256" key="1">
    <source>
        <dbReference type="SAM" id="Phobius"/>
    </source>
</evidence>
<accession>A0A4Q4KSF1</accession>
<proteinExistence type="predicted"/>
<evidence type="ECO:0000313" key="4">
    <source>
        <dbReference type="Proteomes" id="UP000293952"/>
    </source>
</evidence>
<organism evidence="3 4">
    <name type="scientific">Brumimicrobium glaciale</name>
    <dbReference type="NCBI Taxonomy" id="200475"/>
    <lineage>
        <taxon>Bacteria</taxon>
        <taxon>Pseudomonadati</taxon>
        <taxon>Bacteroidota</taxon>
        <taxon>Flavobacteriia</taxon>
        <taxon>Flavobacteriales</taxon>
        <taxon>Crocinitomicaceae</taxon>
        <taxon>Brumimicrobium</taxon>
    </lineage>
</organism>
<evidence type="ECO:0000259" key="2">
    <source>
        <dbReference type="Pfam" id="PF10099"/>
    </source>
</evidence>
<keyword evidence="1" id="KW-0472">Membrane</keyword>